<sequence length="111" mass="12894">MRQSNDLSFRSNPPASLHQLRRALLDAHDALGIEGVRVRGADHSLYFELAHSETVRPLMSVWFNVERYQYTLMCRTSILDPGRPMSGNRARLAEYLSHHAWQHGWRQASRH</sequence>
<reference evidence="2" key="1">
    <citation type="submission" date="2018-03" db="EMBL/GenBank/DDBJ databases">
        <authorList>
            <person name="Navarro De La Torre S."/>
        </authorList>
    </citation>
    <scope>NUCLEOTIDE SEQUENCE [LARGE SCALE GENOMIC DNA]</scope>
    <source>
        <strain evidence="2">EAod3</strain>
    </source>
</reference>
<protein>
    <submittedName>
        <fullName evidence="1">Uncharacterized protein</fullName>
    </submittedName>
</protein>
<proteinExistence type="predicted"/>
<evidence type="ECO:0000313" key="1">
    <source>
        <dbReference type="EMBL" id="SPJ32598.1"/>
    </source>
</evidence>
<name>A0A2R8CI62_9GAMM</name>
<dbReference type="AlphaFoldDB" id="A0A2R8CI62"/>
<dbReference type="RefSeq" id="WP_108841452.1">
    <property type="nucleotide sequence ID" value="NZ_ONZI01000001.1"/>
</dbReference>
<keyword evidence="2" id="KW-1185">Reference proteome</keyword>
<gene>
    <name evidence="1" type="ORF">KSP9073_00599</name>
</gene>
<organism evidence="1 2">
    <name type="scientific">Kushneria phyllosphaerae</name>
    <dbReference type="NCBI Taxonomy" id="2100822"/>
    <lineage>
        <taxon>Bacteria</taxon>
        <taxon>Pseudomonadati</taxon>
        <taxon>Pseudomonadota</taxon>
        <taxon>Gammaproteobacteria</taxon>
        <taxon>Oceanospirillales</taxon>
        <taxon>Halomonadaceae</taxon>
        <taxon>Kushneria</taxon>
    </lineage>
</organism>
<dbReference type="OrthoDB" id="6183083at2"/>
<accession>A0A2R8CI62</accession>
<dbReference type="EMBL" id="ONZI01000001">
    <property type="protein sequence ID" value="SPJ32598.1"/>
    <property type="molecule type" value="Genomic_DNA"/>
</dbReference>
<dbReference type="Proteomes" id="UP000244934">
    <property type="component" value="Unassembled WGS sequence"/>
</dbReference>
<evidence type="ECO:0000313" key="2">
    <source>
        <dbReference type="Proteomes" id="UP000244934"/>
    </source>
</evidence>